<dbReference type="OrthoDB" id="10261433at2759"/>
<name>A0A9W6Z1K2_AMBMO</name>
<evidence type="ECO:0000256" key="1">
    <source>
        <dbReference type="ARBA" id="ARBA00008954"/>
    </source>
</evidence>
<dbReference type="InterPro" id="IPR015422">
    <property type="entry name" value="PyrdxlP-dep_Trfase_small"/>
</dbReference>
<comment type="caution">
    <text evidence="4">The sequence shown here is derived from an EMBL/GenBank/DDBJ whole genome shotgun (WGS) entry which is preliminary data.</text>
</comment>
<evidence type="ECO:0000313" key="5">
    <source>
        <dbReference type="Proteomes" id="UP001165063"/>
    </source>
</evidence>
<protein>
    <submittedName>
        <fullName evidence="4">Unnamed protein product</fullName>
    </submittedName>
</protein>
<dbReference type="GO" id="GO:0005829">
    <property type="term" value="C:cytosol"/>
    <property type="evidence" value="ECO:0007669"/>
    <property type="project" value="TreeGrafter"/>
</dbReference>
<sequence>MSSEESYIFQNQISKKAPMLVKASGIHITYEDPATKKQHTVIDAMTGAAVGSLGYHDPDVIAAMKDAAETSNYSFGMYFGNYASEELSKFIISRSPKDHFASCLWVGSGSEANENMMKIVKQYYNEIGETKRRKFISRLNAYHGFTIGALSLGQGIRKADFEDILLKEGDQCFKVSSCYPYHVINEEFTEADYTKQLLDELENKIVANDPDTIACVVLETVGGSSVGTVCPPAGYLDGVRALCDKYGILLSLDEVMVGLGRAGAPYYHTYEKFMTSGKGPDLMTIGKTIASGYATIAGVMISPKVKKAIVSGSDAIAGAQTYHCHEFNCKIALAVQKKLYEKDIIKTGGEAGQYLMDILKRDLKDSKIVGNVRGLPLFHSVEFCNPATKEPFDPSLKIAYRVHDKALENGITTMGLSGSIGEFTTKDSKTLKCAGDHISVGPAYIITKSDAELIAKALVDAIKSVEKEIYPDSV</sequence>
<dbReference type="InterPro" id="IPR005814">
    <property type="entry name" value="Aminotrans_3"/>
</dbReference>
<evidence type="ECO:0000313" key="4">
    <source>
        <dbReference type="EMBL" id="GMG36976.1"/>
    </source>
</evidence>
<dbReference type="InterPro" id="IPR015424">
    <property type="entry name" value="PyrdxlP-dep_Trfase"/>
</dbReference>
<keyword evidence="5" id="KW-1185">Reference proteome</keyword>
<dbReference type="PANTHER" id="PTHR43094:SF1">
    <property type="entry name" value="AMINOTRANSFERASE CLASS-III"/>
    <property type="match status" value="1"/>
</dbReference>
<dbReference type="Pfam" id="PF00202">
    <property type="entry name" value="Aminotran_3"/>
    <property type="match status" value="1"/>
</dbReference>
<organism evidence="4 5">
    <name type="scientific">Ambrosiozyma monospora</name>
    <name type="common">Yeast</name>
    <name type="synonym">Endomycopsis monosporus</name>
    <dbReference type="NCBI Taxonomy" id="43982"/>
    <lineage>
        <taxon>Eukaryota</taxon>
        <taxon>Fungi</taxon>
        <taxon>Dikarya</taxon>
        <taxon>Ascomycota</taxon>
        <taxon>Saccharomycotina</taxon>
        <taxon>Pichiomycetes</taxon>
        <taxon>Pichiales</taxon>
        <taxon>Pichiaceae</taxon>
        <taxon>Ambrosiozyma</taxon>
    </lineage>
</organism>
<accession>A0A9W6Z1K2</accession>
<comment type="similarity">
    <text evidence="1 3">Belongs to the class-III pyridoxal-phosphate-dependent aminotransferase family.</text>
</comment>
<dbReference type="Proteomes" id="UP001165063">
    <property type="component" value="Unassembled WGS sequence"/>
</dbReference>
<dbReference type="AlphaFoldDB" id="A0A9W6Z1K2"/>
<evidence type="ECO:0000256" key="3">
    <source>
        <dbReference type="RuleBase" id="RU003560"/>
    </source>
</evidence>
<dbReference type="PANTHER" id="PTHR43094">
    <property type="entry name" value="AMINOTRANSFERASE"/>
    <property type="match status" value="1"/>
</dbReference>
<dbReference type="InterPro" id="IPR015421">
    <property type="entry name" value="PyrdxlP-dep_Trfase_major"/>
</dbReference>
<dbReference type="GO" id="GO:0030170">
    <property type="term" value="F:pyridoxal phosphate binding"/>
    <property type="evidence" value="ECO:0007669"/>
    <property type="project" value="InterPro"/>
</dbReference>
<dbReference type="SUPFAM" id="SSF53383">
    <property type="entry name" value="PLP-dependent transferases"/>
    <property type="match status" value="1"/>
</dbReference>
<keyword evidence="2 3" id="KW-0663">Pyridoxal phosphate</keyword>
<gene>
    <name evidence="4" type="ORF">Amon01_000473900</name>
</gene>
<dbReference type="Gene3D" id="3.40.640.10">
    <property type="entry name" value="Type I PLP-dependent aspartate aminotransferase-like (Major domain)"/>
    <property type="match status" value="1"/>
</dbReference>
<dbReference type="EMBL" id="BSXU01002380">
    <property type="protein sequence ID" value="GMG36976.1"/>
    <property type="molecule type" value="Genomic_DNA"/>
</dbReference>
<evidence type="ECO:0000256" key="2">
    <source>
        <dbReference type="ARBA" id="ARBA00022898"/>
    </source>
</evidence>
<reference evidence="4" key="1">
    <citation type="submission" date="2023-04" db="EMBL/GenBank/DDBJ databases">
        <title>Ambrosiozyma monospora NBRC 1965.</title>
        <authorList>
            <person name="Ichikawa N."/>
            <person name="Sato H."/>
            <person name="Tonouchi N."/>
        </authorList>
    </citation>
    <scope>NUCLEOTIDE SEQUENCE</scope>
    <source>
        <strain evidence="4">NBRC 1965</strain>
    </source>
</reference>
<proteinExistence type="inferred from homology"/>
<dbReference type="Gene3D" id="3.90.1150.10">
    <property type="entry name" value="Aspartate Aminotransferase, domain 1"/>
    <property type="match status" value="1"/>
</dbReference>
<dbReference type="GO" id="GO:0008483">
    <property type="term" value="F:transaminase activity"/>
    <property type="evidence" value="ECO:0007669"/>
    <property type="project" value="InterPro"/>
</dbReference>